<reference evidence="1" key="1">
    <citation type="submission" date="2022-04" db="EMBL/GenBank/DDBJ databases">
        <title>Genome of the entomopathogenic fungus Entomophthora muscae.</title>
        <authorList>
            <person name="Elya C."/>
            <person name="Lovett B.R."/>
            <person name="Lee E."/>
            <person name="Macias A.M."/>
            <person name="Hajek A.E."/>
            <person name="De Bivort B.L."/>
            <person name="Kasson M.T."/>
            <person name="De Fine Licht H.H."/>
            <person name="Stajich J.E."/>
        </authorList>
    </citation>
    <scope>NUCLEOTIDE SEQUENCE</scope>
    <source>
        <strain evidence="1">Berkeley</strain>
    </source>
</reference>
<protein>
    <submittedName>
        <fullName evidence="1">Uncharacterized protein</fullName>
    </submittedName>
</protein>
<dbReference type="Proteomes" id="UP001165960">
    <property type="component" value="Unassembled WGS sequence"/>
</dbReference>
<evidence type="ECO:0000313" key="2">
    <source>
        <dbReference type="Proteomes" id="UP001165960"/>
    </source>
</evidence>
<keyword evidence="2" id="KW-1185">Reference proteome</keyword>
<name>A0ACC2SAK6_9FUNG</name>
<accession>A0ACC2SAK6</accession>
<evidence type="ECO:0000313" key="1">
    <source>
        <dbReference type="EMBL" id="KAJ9059323.1"/>
    </source>
</evidence>
<dbReference type="EMBL" id="QTSX02005688">
    <property type="protein sequence ID" value="KAJ9059323.1"/>
    <property type="molecule type" value="Genomic_DNA"/>
</dbReference>
<sequence length="332" mass="36816">MTVINSTDSTTTIALIREGCISGEISLEWSEFKMHLKTQLEENFQQFLDTIHSSVEPQNTRLYLTQEDKKALDIQHELIQDLIDNMEGQPFTLQRLCELLAEPNRHHPTLARYLRAITKLCRVSTKPLDNEDLAFVDVDEASMSLIDVEREKRAWSPGVSSPPKRQRSESPEDLAGGFTSVSLTTHEVSDSNGHTASQENTSDSIEESNDVKMNGTSTTASSENKESSQNGQKHNDSEVGISEQKSDQDNSENMELLQKPEGMDCNKQDDQMEASKLASKDKIEPELMANDPPAVNSDPSSSEDLTSTQMQNGQTLNANLSMSTTSTNKTSS</sequence>
<comment type="caution">
    <text evidence="1">The sequence shown here is derived from an EMBL/GenBank/DDBJ whole genome shotgun (WGS) entry which is preliminary data.</text>
</comment>
<organism evidence="1 2">
    <name type="scientific">Entomophthora muscae</name>
    <dbReference type="NCBI Taxonomy" id="34485"/>
    <lineage>
        <taxon>Eukaryota</taxon>
        <taxon>Fungi</taxon>
        <taxon>Fungi incertae sedis</taxon>
        <taxon>Zoopagomycota</taxon>
        <taxon>Entomophthoromycotina</taxon>
        <taxon>Entomophthoromycetes</taxon>
        <taxon>Entomophthorales</taxon>
        <taxon>Entomophthoraceae</taxon>
        <taxon>Entomophthora</taxon>
    </lineage>
</organism>
<proteinExistence type="predicted"/>
<gene>
    <name evidence="1" type="ORF">DSO57_1003525</name>
</gene>